<evidence type="ECO:0000313" key="1">
    <source>
        <dbReference type="EMBL" id="OGN05791.1"/>
    </source>
</evidence>
<reference evidence="1 2" key="1">
    <citation type="journal article" date="2016" name="Nat. Commun.">
        <title>Thousands of microbial genomes shed light on interconnected biogeochemical processes in an aquifer system.</title>
        <authorList>
            <person name="Anantharaman K."/>
            <person name="Brown C.T."/>
            <person name="Hug L.A."/>
            <person name="Sharon I."/>
            <person name="Castelle C.J."/>
            <person name="Probst A.J."/>
            <person name="Thomas B.C."/>
            <person name="Singh A."/>
            <person name="Wilkins M.J."/>
            <person name="Karaoz U."/>
            <person name="Brodie E.L."/>
            <person name="Williams K.H."/>
            <person name="Hubbard S.S."/>
            <person name="Banfield J.F."/>
        </authorList>
    </citation>
    <scope>NUCLEOTIDE SEQUENCE [LARGE SCALE GENOMIC DNA]</scope>
</reference>
<dbReference type="Proteomes" id="UP000177507">
    <property type="component" value="Unassembled WGS sequence"/>
</dbReference>
<organism evidence="1 2">
    <name type="scientific">Candidatus Yanofskybacteria bacterium RIFCSPHIGHO2_01_FULL_44_17</name>
    <dbReference type="NCBI Taxonomy" id="1802668"/>
    <lineage>
        <taxon>Bacteria</taxon>
        <taxon>Candidatus Yanofskyibacteriota</taxon>
    </lineage>
</organism>
<protein>
    <submittedName>
        <fullName evidence="1">Uncharacterized protein</fullName>
    </submittedName>
</protein>
<dbReference type="STRING" id="1802668.A2831_02500"/>
<name>A0A1F8EY59_9BACT</name>
<sequence length="467" mass="52709">MKALKRANEYFQIPLDSFNRTGAFNPVIGIDSLFFVDPVLLGKSSAPELRNALGKVRKYFSGVVTLLRTKNDRAWKLAKKRLIFPEIRGTGIGYGRSSDDGAAIGPTLARELAETASELIDMGIEDPAIFEVMGLFQDGFGPDRLSDALINILLEEILGYTERVTSELGIRSTAPIATATRRFMVPRHPLGGKPLILIPTDILRDIPVVMSYADLAHASAFNEELRNRFNELIAPVFFDKKNHTKRDVKQYLFEDRSKLQALIETYRRSSPASYDFEGDPRGRYLWLEKARKITEQNPLGIPQHVREEGLDTVVKKIIESFQKFIQFQGGWRVLYAEGKPLNERHARTLFYATALIYCELSNVDISPESNAGLGPVDFKLSRGARKIVVEIKLSKGQVKHGYLVQTGLYQSSENAEKSYYLVLRVTEKSSALKEIRRIEEKERKAGRDCPVIIVIDARRRLSASRAK</sequence>
<comment type="caution">
    <text evidence="1">The sequence shown here is derived from an EMBL/GenBank/DDBJ whole genome shotgun (WGS) entry which is preliminary data.</text>
</comment>
<accession>A0A1F8EY59</accession>
<dbReference type="AlphaFoldDB" id="A0A1F8EY59"/>
<gene>
    <name evidence="1" type="ORF">A2831_02500</name>
</gene>
<dbReference type="EMBL" id="MGJI01000003">
    <property type="protein sequence ID" value="OGN05791.1"/>
    <property type="molecule type" value="Genomic_DNA"/>
</dbReference>
<evidence type="ECO:0000313" key="2">
    <source>
        <dbReference type="Proteomes" id="UP000177507"/>
    </source>
</evidence>
<proteinExistence type="predicted"/>